<evidence type="ECO:0000313" key="4">
    <source>
        <dbReference type="EMBL" id="AMJ96827.1"/>
    </source>
</evidence>
<dbReference type="PANTHER" id="PTHR10625:SF10">
    <property type="entry name" value="HISTONE DEACETYLASE HDAC1"/>
    <property type="match status" value="1"/>
</dbReference>
<dbReference type="EMBL" id="CP014323">
    <property type="protein sequence ID" value="AMJ96827.1"/>
    <property type="molecule type" value="Genomic_DNA"/>
</dbReference>
<evidence type="ECO:0000313" key="5">
    <source>
        <dbReference type="Proteomes" id="UP000063991"/>
    </source>
</evidence>
<feature type="region of interest" description="Disordered" evidence="2">
    <location>
        <begin position="1"/>
        <end position="23"/>
    </location>
</feature>
<dbReference type="OrthoDB" id="9808367at2"/>
<protein>
    <submittedName>
        <fullName evidence="4">Deacetylase</fullName>
    </submittedName>
</protein>
<gene>
    <name evidence="4" type="ORF">AVL55_00730</name>
</gene>
<sequence length="326" mass="36251">MTIKIFRGKHGTKHDLGKDHPESPDRLFAIDDQLLSSGLDMVCEHADATPIAEAYLKLAHDPYYVKSVFEHAAQSIFSDHEKTLYSESKDNVAWLDEDTGLMRHSLNAALESAGAGCNAVDWVMEGSDRQAFCATRPPGHHATYDSAMGFCIFNNIVIAARYALQNYELKRVAIIDFDVHHGNGTEQIVAGDQRIMLCSSFQHPFYPHSGSPVSASNILSVPLEAGSTGEVFREKVQHWFNALRNFQPELIFISAGFDAHAEDPMAHLRLVEDDYFWISQQLRAVADECCHGRIVSMLEGGYDLSALGRSVVSHLKGMSRPIEETQ</sequence>
<comment type="similarity">
    <text evidence="1">Belongs to the histone deacetylase family.</text>
</comment>
<accession>A0A126PUX1</accession>
<dbReference type="CDD" id="cd11599">
    <property type="entry name" value="HDAC_classII_2"/>
    <property type="match status" value="1"/>
</dbReference>
<feature type="compositionally biased region" description="Basic residues" evidence="2">
    <location>
        <begin position="1"/>
        <end position="12"/>
    </location>
</feature>
<feature type="compositionally biased region" description="Basic and acidic residues" evidence="2">
    <location>
        <begin position="13"/>
        <end position="23"/>
    </location>
</feature>
<dbReference type="AlphaFoldDB" id="A0A126PUX1"/>
<organism evidence="4 5">
    <name type="scientific">Alteromonas macleodii</name>
    <name type="common">Pseudoalteromonas macleodii</name>
    <dbReference type="NCBI Taxonomy" id="28108"/>
    <lineage>
        <taxon>Bacteria</taxon>
        <taxon>Pseudomonadati</taxon>
        <taxon>Pseudomonadota</taxon>
        <taxon>Gammaproteobacteria</taxon>
        <taxon>Alteromonadales</taxon>
        <taxon>Alteromonadaceae</taxon>
        <taxon>Alteromonas/Salinimonas group</taxon>
        <taxon>Alteromonas</taxon>
    </lineage>
</organism>
<dbReference type="Gene3D" id="3.40.800.20">
    <property type="entry name" value="Histone deacetylase domain"/>
    <property type="match status" value="1"/>
</dbReference>
<dbReference type="PRINTS" id="PR01270">
    <property type="entry name" value="HDASUPER"/>
</dbReference>
<evidence type="ECO:0000259" key="3">
    <source>
        <dbReference type="Pfam" id="PF00850"/>
    </source>
</evidence>
<evidence type="ECO:0000256" key="1">
    <source>
        <dbReference type="ARBA" id="ARBA00005947"/>
    </source>
</evidence>
<proteinExistence type="inferred from homology"/>
<dbReference type="Pfam" id="PF00850">
    <property type="entry name" value="Hist_deacetyl"/>
    <property type="match status" value="1"/>
</dbReference>
<reference evidence="4 5" key="1">
    <citation type="submission" date="2015-12" db="EMBL/GenBank/DDBJ databases">
        <authorList>
            <person name="Shamseldin A."/>
            <person name="Moawad H."/>
            <person name="Abd El-Rahim W.M."/>
            <person name="Sadowsky M.J."/>
        </authorList>
    </citation>
    <scope>NUCLEOTIDE SEQUENCE [LARGE SCALE GENOMIC DNA]</scope>
    <source>
        <strain evidence="4 5">D7</strain>
    </source>
</reference>
<name>A0A126PUX1_ALTMA</name>
<dbReference type="InterPro" id="IPR037138">
    <property type="entry name" value="His_deacetylse_dom_sf"/>
</dbReference>
<dbReference type="InterPro" id="IPR023696">
    <property type="entry name" value="Ureohydrolase_dom_sf"/>
</dbReference>
<dbReference type="GO" id="GO:0040029">
    <property type="term" value="P:epigenetic regulation of gene expression"/>
    <property type="evidence" value="ECO:0007669"/>
    <property type="project" value="TreeGrafter"/>
</dbReference>
<dbReference type="GO" id="GO:0004407">
    <property type="term" value="F:histone deacetylase activity"/>
    <property type="evidence" value="ECO:0007669"/>
    <property type="project" value="TreeGrafter"/>
</dbReference>
<evidence type="ECO:0000256" key="2">
    <source>
        <dbReference type="SAM" id="MobiDB-lite"/>
    </source>
</evidence>
<feature type="domain" description="Histone deacetylase" evidence="3">
    <location>
        <begin position="20"/>
        <end position="317"/>
    </location>
</feature>
<dbReference type="PANTHER" id="PTHR10625">
    <property type="entry name" value="HISTONE DEACETYLASE HDAC1-RELATED"/>
    <property type="match status" value="1"/>
</dbReference>
<dbReference type="InterPro" id="IPR000286">
    <property type="entry name" value="HDACs"/>
</dbReference>
<dbReference type="SUPFAM" id="SSF52768">
    <property type="entry name" value="Arginase/deacetylase"/>
    <property type="match status" value="1"/>
</dbReference>
<dbReference type="Proteomes" id="UP000063991">
    <property type="component" value="Chromosome"/>
</dbReference>
<dbReference type="RefSeq" id="WP_061093938.1">
    <property type="nucleotide sequence ID" value="NZ_CP014323.1"/>
</dbReference>
<dbReference type="InterPro" id="IPR023801">
    <property type="entry name" value="His_deacetylse_dom"/>
</dbReference>